<organism evidence="9 10">
    <name type="scientific">Helicobacter cholecystus</name>
    <dbReference type="NCBI Taxonomy" id="45498"/>
    <lineage>
        <taxon>Bacteria</taxon>
        <taxon>Pseudomonadati</taxon>
        <taxon>Campylobacterota</taxon>
        <taxon>Epsilonproteobacteria</taxon>
        <taxon>Campylobacterales</taxon>
        <taxon>Helicobacteraceae</taxon>
        <taxon>Helicobacter</taxon>
    </lineage>
</organism>
<feature type="transmembrane region" description="Helical" evidence="7">
    <location>
        <begin position="255"/>
        <end position="274"/>
    </location>
</feature>
<feature type="transmembrane region" description="Helical" evidence="7">
    <location>
        <begin position="528"/>
        <end position="553"/>
    </location>
</feature>
<feature type="transmembrane region" description="Helical" evidence="7">
    <location>
        <begin position="62"/>
        <end position="80"/>
    </location>
</feature>
<sequence length="562" mass="60816">MNALILLIIGICAFVFGWFLYSKFVASKILKLDIHFKTPAHTMRDDVDYIPTNKFVLWGHHFTAVAGAAPIVGPAIAVQWGWVPAFFWVILGTVFFAGIHDMSALWASVRHQGQSIGSICRRVVGSKVGQLFMIVIFLVLLMVNSAFGVIIAQESVLHPSTIIPAWGAVIVAILMGIAIYRFNLNLGIVTLIGVVTLYGLVPLGGVLPINLPESLLGFNPYQQWVIVLFIYAAIASIMPVWLLLQPRDYINGIQLFIGLILLYGSIFIVAPKVVAPEVIPAIKESGGWSILIPILFITVACGAISGFHGIVSSGTTSKQIDKETDVRFVGYLGAVGEGSLALATIIACVAGLGLLNANLTPETWATLYKGGALNFSKGGAAILNAGLGIPEGIAQTLLSLMIILFAATTMDAGIRLQRYIVQEWGEIYKIPVLKNKWISTIVAVALCFSLSWNGLGEGGKNEVAIWPLFGATNQILASLTLLTISVILIRNKRFGGSLITLIPMTFILAMSFWGALIKLKDYYFKDEYLLFAISFVVIVVTIAVVLCALSTIYKILNTQKNA</sequence>
<evidence type="ECO:0000256" key="4">
    <source>
        <dbReference type="ARBA" id="ARBA00022692"/>
    </source>
</evidence>
<dbReference type="InterPro" id="IPR051605">
    <property type="entry name" value="CstA"/>
</dbReference>
<proteinExistence type="inferred from homology"/>
<keyword evidence="3" id="KW-1003">Cell membrane</keyword>
<dbReference type="OrthoDB" id="9761224at2"/>
<reference evidence="9 10" key="1">
    <citation type="submission" date="2018-04" db="EMBL/GenBank/DDBJ databases">
        <title>Novel Campyloabacter and Helicobacter Species and Strains.</title>
        <authorList>
            <person name="Mannion A.J."/>
            <person name="Shen Z."/>
            <person name="Fox J.G."/>
        </authorList>
    </citation>
    <scope>NUCLEOTIDE SEQUENCE [LARGE SCALE GENOMIC DNA]</scope>
    <source>
        <strain evidence="9 10">ATCC 700242</strain>
    </source>
</reference>
<feature type="transmembrane region" description="Helical" evidence="7">
    <location>
        <begin position="393"/>
        <end position="414"/>
    </location>
</feature>
<accession>A0A3D8IUQ1</accession>
<dbReference type="Proteomes" id="UP000257067">
    <property type="component" value="Unassembled WGS sequence"/>
</dbReference>
<feature type="transmembrane region" description="Helical" evidence="7">
    <location>
        <begin position="496"/>
        <end position="516"/>
    </location>
</feature>
<feature type="transmembrane region" description="Helical" evidence="7">
    <location>
        <begin position="286"/>
        <end position="307"/>
    </location>
</feature>
<keyword evidence="6 7" id="KW-0472">Membrane</keyword>
<evidence type="ECO:0000256" key="5">
    <source>
        <dbReference type="ARBA" id="ARBA00022989"/>
    </source>
</evidence>
<evidence type="ECO:0000313" key="10">
    <source>
        <dbReference type="Proteomes" id="UP000257067"/>
    </source>
</evidence>
<gene>
    <name evidence="9" type="ORF">CQA62_04965</name>
</gene>
<dbReference type="GO" id="GO:0005886">
    <property type="term" value="C:plasma membrane"/>
    <property type="evidence" value="ECO:0007669"/>
    <property type="project" value="UniProtKB-SubCell"/>
</dbReference>
<feature type="domain" description="CstA N-terminal" evidence="8">
    <location>
        <begin position="2"/>
        <end position="349"/>
    </location>
</feature>
<evidence type="ECO:0000256" key="6">
    <source>
        <dbReference type="ARBA" id="ARBA00023136"/>
    </source>
</evidence>
<dbReference type="EMBL" id="NXLU01000005">
    <property type="protein sequence ID" value="RDU68952.1"/>
    <property type="molecule type" value="Genomic_DNA"/>
</dbReference>
<feature type="transmembrane region" description="Helical" evidence="7">
    <location>
        <begin position="86"/>
        <end position="107"/>
    </location>
</feature>
<feature type="transmembrane region" description="Helical" evidence="7">
    <location>
        <begin position="163"/>
        <end position="180"/>
    </location>
</feature>
<protein>
    <submittedName>
        <fullName evidence="9">Carbon starvation protein A</fullName>
    </submittedName>
</protein>
<evidence type="ECO:0000259" key="8">
    <source>
        <dbReference type="Pfam" id="PF02554"/>
    </source>
</evidence>
<comment type="similarity">
    <text evidence="2">Belongs to the peptide transporter carbon starvation (CstA) (TC 2.A.114) family.</text>
</comment>
<evidence type="ECO:0000256" key="3">
    <source>
        <dbReference type="ARBA" id="ARBA00022475"/>
    </source>
</evidence>
<name>A0A3D8IUQ1_9HELI</name>
<dbReference type="PANTHER" id="PTHR30252:SF0">
    <property type="entry name" value="PEPTIDE TRANSPORTER CSTA"/>
    <property type="match status" value="1"/>
</dbReference>
<feature type="transmembrane region" description="Helical" evidence="7">
    <location>
        <begin position="464"/>
        <end position="489"/>
    </location>
</feature>
<keyword evidence="4 7" id="KW-0812">Transmembrane</keyword>
<dbReference type="Pfam" id="PF02554">
    <property type="entry name" value="CstA"/>
    <property type="match status" value="2"/>
</dbReference>
<feature type="transmembrane region" description="Helical" evidence="7">
    <location>
        <begin position="128"/>
        <end position="151"/>
    </location>
</feature>
<comment type="caution">
    <text evidence="9">The sequence shown here is derived from an EMBL/GenBank/DDBJ whole genome shotgun (WGS) entry which is preliminary data.</text>
</comment>
<evidence type="ECO:0000256" key="7">
    <source>
        <dbReference type="SAM" id="Phobius"/>
    </source>
</evidence>
<feature type="transmembrane region" description="Helical" evidence="7">
    <location>
        <begin position="187"/>
        <end position="209"/>
    </location>
</feature>
<feature type="domain" description="CstA N-terminal" evidence="8">
    <location>
        <begin position="365"/>
        <end position="512"/>
    </location>
</feature>
<dbReference type="AlphaFoldDB" id="A0A3D8IUQ1"/>
<feature type="transmembrane region" description="Helical" evidence="7">
    <location>
        <begin position="221"/>
        <end position="243"/>
    </location>
</feature>
<feature type="transmembrane region" description="Helical" evidence="7">
    <location>
        <begin position="435"/>
        <end position="452"/>
    </location>
</feature>
<keyword evidence="5 7" id="KW-1133">Transmembrane helix</keyword>
<dbReference type="GO" id="GO:0009267">
    <property type="term" value="P:cellular response to starvation"/>
    <property type="evidence" value="ECO:0007669"/>
    <property type="project" value="InterPro"/>
</dbReference>
<feature type="transmembrane region" description="Helical" evidence="7">
    <location>
        <begin position="6"/>
        <end position="26"/>
    </location>
</feature>
<evidence type="ECO:0000256" key="2">
    <source>
        <dbReference type="ARBA" id="ARBA00007755"/>
    </source>
</evidence>
<dbReference type="PANTHER" id="PTHR30252">
    <property type="entry name" value="INNER MEMBRANE PEPTIDE TRANSPORTER"/>
    <property type="match status" value="1"/>
</dbReference>
<comment type="subcellular location">
    <subcellularLocation>
        <location evidence="1">Cell membrane</location>
        <topology evidence="1">Multi-pass membrane protein</topology>
    </subcellularLocation>
</comment>
<dbReference type="InterPro" id="IPR003706">
    <property type="entry name" value="CstA_N"/>
</dbReference>
<dbReference type="RefSeq" id="WP_104724893.1">
    <property type="nucleotide sequence ID" value="NZ_FZNE01000009.1"/>
</dbReference>
<evidence type="ECO:0000313" key="9">
    <source>
        <dbReference type="EMBL" id="RDU68952.1"/>
    </source>
</evidence>
<evidence type="ECO:0000256" key="1">
    <source>
        <dbReference type="ARBA" id="ARBA00004651"/>
    </source>
</evidence>
<keyword evidence="10" id="KW-1185">Reference proteome</keyword>
<feature type="transmembrane region" description="Helical" evidence="7">
    <location>
        <begin position="328"/>
        <end position="355"/>
    </location>
</feature>